<keyword evidence="10 11" id="KW-0472">Membrane</keyword>
<dbReference type="GO" id="GO:0055056">
    <property type="term" value="F:D-glucose transmembrane transporter activity"/>
    <property type="evidence" value="ECO:0007669"/>
    <property type="project" value="InterPro"/>
</dbReference>
<dbReference type="InterPro" id="IPR011701">
    <property type="entry name" value="MFS"/>
</dbReference>
<dbReference type="Gene3D" id="1.20.1250.20">
    <property type="entry name" value="MFS general substrate transporter like domains"/>
    <property type="match status" value="2"/>
</dbReference>
<keyword evidence="9 11" id="KW-1133">Transmembrane helix</keyword>
<dbReference type="InterPro" id="IPR036259">
    <property type="entry name" value="MFS_trans_sf"/>
</dbReference>
<evidence type="ECO:0000256" key="9">
    <source>
        <dbReference type="ARBA" id="ARBA00022989"/>
    </source>
</evidence>
<dbReference type="GO" id="GO:0005886">
    <property type="term" value="C:plasma membrane"/>
    <property type="evidence" value="ECO:0007669"/>
    <property type="project" value="UniProtKB-SubCell"/>
</dbReference>
<dbReference type="InterPro" id="IPR005964">
    <property type="entry name" value="Glc/Gal_transptr_bac"/>
</dbReference>
<dbReference type="PROSITE" id="PS50850">
    <property type="entry name" value="MFS"/>
    <property type="match status" value="1"/>
</dbReference>
<keyword evidence="6" id="KW-0997">Cell inner membrane</keyword>
<dbReference type="PANTHER" id="PTHR43702">
    <property type="entry name" value="L-FUCOSE-PROTON SYMPORTER"/>
    <property type="match status" value="1"/>
</dbReference>
<protein>
    <submittedName>
        <fullName evidence="13">Glucose/galactose MFS transporter</fullName>
    </submittedName>
</protein>
<evidence type="ECO:0000313" key="14">
    <source>
        <dbReference type="Proteomes" id="UP001165565"/>
    </source>
</evidence>
<dbReference type="Pfam" id="PF07690">
    <property type="entry name" value="MFS_1"/>
    <property type="match status" value="1"/>
</dbReference>
<sequence>MNRSAPAGGAFAAVTALFFGWGFITSLVDPLVAAVKNIFSLSNVEAQLSAFAFFIAYALASLPASMLVARLRHVRGIVVALALMAAGCVIILLASNAALYAGVLLGLFVIASGITILQVAANPLASALGPPARRHFRLTFAQGFNSLGTVLGPLVGASLLLRGLDTKPGEILSDTARHAALSSIDTAFLLIAGLIVLLGAFIWAMRRRIEAAAPPLAAGASIGAALSARWAVLGALAIFLYVGAEVSIGTQMALFLHAPDVWNIPLQQAGYFVSLYWLGAMIGRFIGSGLMIYFPAHRLLAGAMTAATVLCLIVFLAGGGIGGYAALAVGLCNSIAFPTIFTLTLERSTASEEATSGLLCTAIVGGAVLPLAAGAISDAFGYHHSFILPAACYLALCLFSVAAGRAAIRSGRADNAGGVILH</sequence>
<evidence type="ECO:0000256" key="11">
    <source>
        <dbReference type="SAM" id="Phobius"/>
    </source>
</evidence>
<feature type="transmembrane region" description="Helical" evidence="11">
    <location>
        <begin position="76"/>
        <end position="94"/>
    </location>
</feature>
<dbReference type="EMBL" id="JANFAV010000001">
    <property type="protein sequence ID" value="MCW6533587.1"/>
    <property type="molecule type" value="Genomic_DNA"/>
</dbReference>
<evidence type="ECO:0000256" key="4">
    <source>
        <dbReference type="ARBA" id="ARBA00022448"/>
    </source>
</evidence>
<keyword evidence="14" id="KW-1185">Reference proteome</keyword>
<feature type="transmembrane region" description="Helical" evidence="11">
    <location>
        <begin position="140"/>
        <end position="161"/>
    </location>
</feature>
<feature type="transmembrane region" description="Helical" evidence="11">
    <location>
        <begin position="269"/>
        <end position="287"/>
    </location>
</feature>
<comment type="similarity">
    <text evidence="3">Belongs to the major facilitator superfamily. FHS transporter (TC 2.A.1.7) family.</text>
</comment>
<feature type="transmembrane region" description="Helical" evidence="11">
    <location>
        <begin position="299"/>
        <end position="318"/>
    </location>
</feature>
<dbReference type="GO" id="GO:0005354">
    <property type="term" value="F:galactose transmembrane transporter activity"/>
    <property type="evidence" value="ECO:0007669"/>
    <property type="project" value="InterPro"/>
</dbReference>
<evidence type="ECO:0000256" key="8">
    <source>
        <dbReference type="ARBA" id="ARBA00022692"/>
    </source>
</evidence>
<feature type="transmembrane region" description="Helical" evidence="11">
    <location>
        <begin position="7"/>
        <end position="28"/>
    </location>
</feature>
<feature type="transmembrane region" description="Helical" evidence="11">
    <location>
        <begin position="357"/>
        <end position="376"/>
    </location>
</feature>
<evidence type="ECO:0000256" key="10">
    <source>
        <dbReference type="ARBA" id="ARBA00023136"/>
    </source>
</evidence>
<feature type="transmembrane region" description="Helical" evidence="11">
    <location>
        <begin position="181"/>
        <end position="204"/>
    </location>
</feature>
<dbReference type="AlphaFoldDB" id="A0AA41Z3X2"/>
<dbReference type="InterPro" id="IPR020846">
    <property type="entry name" value="MFS_dom"/>
</dbReference>
<reference evidence="13" key="1">
    <citation type="submission" date="2022-06" db="EMBL/GenBank/DDBJ databases">
        <title>Sphingomonas sp. nov. isolated from rhizosphere soil of tomato.</title>
        <authorList>
            <person name="Dong H."/>
            <person name="Gao R."/>
        </authorList>
    </citation>
    <scope>NUCLEOTIDE SEQUENCE</scope>
    <source>
        <strain evidence="13">MMSM24</strain>
    </source>
</reference>
<dbReference type="PANTHER" id="PTHR43702:SF3">
    <property type="entry name" value="PROTEIN TSGA"/>
    <property type="match status" value="1"/>
</dbReference>
<comment type="function">
    <text evidence="1">Intake of glucose and galactose.</text>
</comment>
<evidence type="ECO:0000256" key="1">
    <source>
        <dbReference type="ARBA" id="ARBA00003321"/>
    </source>
</evidence>
<dbReference type="Proteomes" id="UP001165565">
    <property type="component" value="Unassembled WGS sequence"/>
</dbReference>
<keyword evidence="7" id="KW-0762">Sugar transport</keyword>
<dbReference type="NCBIfam" id="TIGR01272">
    <property type="entry name" value="gluP"/>
    <property type="match status" value="1"/>
</dbReference>
<evidence type="ECO:0000256" key="6">
    <source>
        <dbReference type="ARBA" id="ARBA00022519"/>
    </source>
</evidence>
<evidence type="ECO:0000259" key="12">
    <source>
        <dbReference type="PROSITE" id="PS50850"/>
    </source>
</evidence>
<keyword evidence="4" id="KW-0813">Transport</keyword>
<dbReference type="RefSeq" id="WP_265267605.1">
    <property type="nucleotide sequence ID" value="NZ_JANFAV010000001.1"/>
</dbReference>
<evidence type="ECO:0000256" key="3">
    <source>
        <dbReference type="ARBA" id="ARBA00009120"/>
    </source>
</evidence>
<dbReference type="SUPFAM" id="SSF103473">
    <property type="entry name" value="MFS general substrate transporter"/>
    <property type="match status" value="1"/>
</dbReference>
<dbReference type="InterPro" id="IPR050375">
    <property type="entry name" value="MFS_TsgA-like"/>
</dbReference>
<proteinExistence type="inferred from homology"/>
<feature type="transmembrane region" description="Helical" evidence="11">
    <location>
        <begin position="100"/>
        <end position="120"/>
    </location>
</feature>
<dbReference type="GO" id="GO:1904659">
    <property type="term" value="P:D-glucose transmembrane transport"/>
    <property type="evidence" value="ECO:0007669"/>
    <property type="project" value="InterPro"/>
</dbReference>
<feature type="transmembrane region" description="Helical" evidence="11">
    <location>
        <begin position="324"/>
        <end position="345"/>
    </location>
</feature>
<keyword evidence="8 11" id="KW-0812">Transmembrane</keyword>
<feature type="transmembrane region" description="Helical" evidence="11">
    <location>
        <begin position="382"/>
        <end position="403"/>
    </location>
</feature>
<accession>A0AA41Z3X2</accession>
<gene>
    <name evidence="13" type="primary">gluP</name>
    <name evidence="13" type="ORF">NEE01_02175</name>
</gene>
<evidence type="ECO:0000313" key="13">
    <source>
        <dbReference type="EMBL" id="MCW6533587.1"/>
    </source>
</evidence>
<keyword evidence="5" id="KW-1003">Cell membrane</keyword>
<feature type="domain" description="Major facilitator superfamily (MFS) profile" evidence="12">
    <location>
        <begin position="10"/>
        <end position="408"/>
    </location>
</feature>
<feature type="transmembrane region" description="Helical" evidence="11">
    <location>
        <begin position="48"/>
        <end position="69"/>
    </location>
</feature>
<comment type="caution">
    <text evidence="13">The sequence shown here is derived from an EMBL/GenBank/DDBJ whole genome shotgun (WGS) entry which is preliminary data.</text>
</comment>
<name>A0AA41Z3X2_9SPHN</name>
<comment type="subcellular location">
    <subcellularLocation>
        <location evidence="2">Cell inner membrane</location>
        <topology evidence="2">Multi-pass membrane protein</topology>
    </subcellularLocation>
</comment>
<organism evidence="13 14">
    <name type="scientific">Sphingomonas lycopersici</name>
    <dbReference type="NCBI Taxonomy" id="2951807"/>
    <lineage>
        <taxon>Bacteria</taxon>
        <taxon>Pseudomonadati</taxon>
        <taxon>Pseudomonadota</taxon>
        <taxon>Alphaproteobacteria</taxon>
        <taxon>Sphingomonadales</taxon>
        <taxon>Sphingomonadaceae</taxon>
        <taxon>Sphingomonas</taxon>
    </lineage>
</organism>
<evidence type="ECO:0000256" key="2">
    <source>
        <dbReference type="ARBA" id="ARBA00004429"/>
    </source>
</evidence>
<evidence type="ECO:0000256" key="5">
    <source>
        <dbReference type="ARBA" id="ARBA00022475"/>
    </source>
</evidence>
<evidence type="ECO:0000256" key="7">
    <source>
        <dbReference type="ARBA" id="ARBA00022597"/>
    </source>
</evidence>